<dbReference type="AlphaFoldDB" id="A0A091CPW0"/>
<sequence>MRGVTRADIRTGALRECSMRCTRQCQDWLIVQALRVLFGASSCRRTLLLKRSSGRTGEIISVQVSQ</sequence>
<evidence type="ECO:0000313" key="1">
    <source>
        <dbReference type="EMBL" id="KFO19255.1"/>
    </source>
</evidence>
<protein>
    <submittedName>
        <fullName evidence="1">Uncharacterized protein</fullName>
    </submittedName>
</protein>
<name>A0A091CPW0_FUKDA</name>
<gene>
    <name evidence="1" type="ORF">H920_19358</name>
</gene>
<dbReference type="EMBL" id="KN125130">
    <property type="protein sequence ID" value="KFO19255.1"/>
    <property type="molecule type" value="Genomic_DNA"/>
</dbReference>
<proteinExistence type="predicted"/>
<dbReference type="Proteomes" id="UP000028990">
    <property type="component" value="Unassembled WGS sequence"/>
</dbReference>
<keyword evidence="2" id="KW-1185">Reference proteome</keyword>
<evidence type="ECO:0000313" key="2">
    <source>
        <dbReference type="Proteomes" id="UP000028990"/>
    </source>
</evidence>
<accession>A0A091CPW0</accession>
<organism evidence="1 2">
    <name type="scientific">Fukomys damarensis</name>
    <name type="common">Damaraland mole rat</name>
    <name type="synonym">Cryptomys damarensis</name>
    <dbReference type="NCBI Taxonomy" id="885580"/>
    <lineage>
        <taxon>Eukaryota</taxon>
        <taxon>Metazoa</taxon>
        <taxon>Chordata</taxon>
        <taxon>Craniata</taxon>
        <taxon>Vertebrata</taxon>
        <taxon>Euteleostomi</taxon>
        <taxon>Mammalia</taxon>
        <taxon>Eutheria</taxon>
        <taxon>Euarchontoglires</taxon>
        <taxon>Glires</taxon>
        <taxon>Rodentia</taxon>
        <taxon>Hystricomorpha</taxon>
        <taxon>Bathyergidae</taxon>
        <taxon>Fukomys</taxon>
    </lineage>
</organism>
<reference evidence="1 2" key="1">
    <citation type="submission" date="2013-11" db="EMBL/GenBank/DDBJ databases">
        <title>The Damaraland mole rat (Fukomys damarensis) genome and evolution of African mole rats.</title>
        <authorList>
            <person name="Gladyshev V.N."/>
            <person name="Fang X."/>
        </authorList>
    </citation>
    <scope>NUCLEOTIDE SEQUENCE [LARGE SCALE GENOMIC DNA]</scope>
    <source>
        <tissue evidence="1">Liver</tissue>
    </source>
</reference>